<organism evidence="1">
    <name type="scientific">Eucalyptus grandis</name>
    <name type="common">Flooded gum</name>
    <dbReference type="NCBI Taxonomy" id="71139"/>
    <lineage>
        <taxon>Eukaryota</taxon>
        <taxon>Viridiplantae</taxon>
        <taxon>Streptophyta</taxon>
        <taxon>Embryophyta</taxon>
        <taxon>Tracheophyta</taxon>
        <taxon>Spermatophyta</taxon>
        <taxon>Magnoliopsida</taxon>
        <taxon>eudicotyledons</taxon>
        <taxon>Gunneridae</taxon>
        <taxon>Pentapetalae</taxon>
        <taxon>rosids</taxon>
        <taxon>malvids</taxon>
        <taxon>Myrtales</taxon>
        <taxon>Myrtaceae</taxon>
        <taxon>Myrtoideae</taxon>
        <taxon>Eucalypteae</taxon>
        <taxon>Eucalyptus</taxon>
    </lineage>
</organism>
<protein>
    <submittedName>
        <fullName evidence="1">Uncharacterized protein</fullName>
    </submittedName>
</protein>
<proteinExistence type="predicted"/>
<dbReference type="EMBL" id="KK198757">
    <property type="protein sequence ID" value="KCW74720.1"/>
    <property type="molecule type" value="Genomic_DNA"/>
</dbReference>
<reference evidence="1" key="1">
    <citation type="submission" date="2013-07" db="EMBL/GenBank/DDBJ databases">
        <title>The genome of Eucalyptus grandis.</title>
        <authorList>
            <person name="Schmutz J."/>
            <person name="Hayes R."/>
            <person name="Myburg A."/>
            <person name="Tuskan G."/>
            <person name="Grattapaglia D."/>
            <person name="Rokhsar D.S."/>
        </authorList>
    </citation>
    <scope>NUCLEOTIDE SEQUENCE</scope>
    <source>
        <tissue evidence="1">Leaf extractions</tissue>
    </source>
</reference>
<name>A0A059C942_EUCGR</name>
<gene>
    <name evidence="1" type="ORF">EUGRSUZ_E03444</name>
</gene>
<accession>A0A059C942</accession>
<evidence type="ECO:0000313" key="1">
    <source>
        <dbReference type="EMBL" id="KCW74721.1"/>
    </source>
</evidence>
<dbReference type="AlphaFoldDB" id="A0A059C942"/>
<dbReference type="Gramene" id="KCW74721">
    <property type="protein sequence ID" value="KCW74721"/>
    <property type="gene ID" value="EUGRSUZ_E03444"/>
</dbReference>
<dbReference type="EMBL" id="KK198757">
    <property type="protein sequence ID" value="KCW74721.1"/>
    <property type="molecule type" value="Genomic_DNA"/>
</dbReference>
<sequence>MNLHPRIKNKIKSAEPYLLSTLSLSRPPHLLCSSVSFSPSSRTATATAASSSWEVARPIRLTNFNLSFFRRSRPAASTFHAFPPASTALLSPLDPFPFRKPPAIERSPQASPSLTTICGGGAVISGIAPSQLTATALPSSYMHEAAYLCIPPSHGLNPLRRTETPRHRHLWLDSARSSGTLLPPPSTCKAESSGFDGFSISISIHITGVAPLMSPFSGDHLYFPCSLDVGCRLKQKNFEA</sequence>
<dbReference type="Gramene" id="KCW74720">
    <property type="protein sequence ID" value="KCW74720"/>
    <property type="gene ID" value="EUGRSUZ_E03444"/>
</dbReference>